<evidence type="ECO:0000259" key="20">
    <source>
        <dbReference type="SMART" id="SM00306"/>
    </source>
</evidence>
<comment type="function">
    <text evidence="16">The C-terminal part of the hedgehog protein precursor displays an autoproteolysis activity that results in the cleavage of the full-length protein into two parts (N-product and C-product). In addition, the C-terminal part displays a cholesterol transferase activity that results by the covalent attachment of a cholesterol moiety to the C-terminal of the newly generated N-product. Once cleaved, the C-product has no signaling activity and diffuses from the cell.</text>
</comment>
<keyword evidence="6" id="KW-0709">Segmentation polarity protein</keyword>
<evidence type="ECO:0000256" key="10">
    <source>
        <dbReference type="ARBA" id="ARBA00022813"/>
    </source>
</evidence>
<keyword evidence="9 18" id="KW-0378">Hydrolase</keyword>
<dbReference type="PROSITE" id="PS50817">
    <property type="entry name" value="INTEIN_N_TER"/>
    <property type="match status" value="1"/>
</dbReference>
<dbReference type="GO" id="GO:0005886">
    <property type="term" value="C:plasma membrane"/>
    <property type="evidence" value="ECO:0007669"/>
    <property type="project" value="UniProtKB-SubCell"/>
</dbReference>
<dbReference type="AlphaFoldDB" id="A0A5E4MDS5"/>
<dbReference type="SUPFAM" id="SSF51294">
    <property type="entry name" value="Hedgehog/intein (Hint) domain"/>
    <property type="match status" value="1"/>
</dbReference>
<keyword evidence="3 18" id="KW-1003">Cell membrane</keyword>
<dbReference type="EMBL" id="CABPRJ010000486">
    <property type="protein sequence ID" value="VVC28993.1"/>
    <property type="molecule type" value="Genomic_DNA"/>
</dbReference>
<dbReference type="SUPFAM" id="SSF55166">
    <property type="entry name" value="Hedgehog/DD-peptidase"/>
    <property type="match status" value="1"/>
</dbReference>
<evidence type="ECO:0000256" key="3">
    <source>
        <dbReference type="ARBA" id="ARBA00022475"/>
    </source>
</evidence>
<comment type="similarity">
    <text evidence="1 18">Belongs to the hedgehog family.</text>
</comment>
<dbReference type="Pfam" id="PF01085">
    <property type="entry name" value="HH_signal"/>
    <property type="match status" value="1"/>
</dbReference>
<keyword evidence="10 18" id="KW-0068">Autocatalytic cleavage</keyword>
<dbReference type="GO" id="GO:0005615">
    <property type="term" value="C:extracellular space"/>
    <property type="evidence" value="ECO:0007669"/>
    <property type="project" value="TreeGrafter"/>
</dbReference>
<evidence type="ECO:0000256" key="14">
    <source>
        <dbReference type="ARBA" id="ARBA00023288"/>
    </source>
</evidence>
<keyword evidence="15" id="KW-0504">Morphogen</keyword>
<evidence type="ECO:0000256" key="7">
    <source>
        <dbReference type="ARBA" id="ARBA00022723"/>
    </source>
</evidence>
<accession>A0A5E4MDS5</accession>
<dbReference type="GO" id="GO:0008233">
    <property type="term" value="F:peptidase activity"/>
    <property type="evidence" value="ECO:0007669"/>
    <property type="project" value="UniProtKB-UniRule"/>
</dbReference>
<evidence type="ECO:0000256" key="11">
    <source>
        <dbReference type="ARBA" id="ARBA00022837"/>
    </source>
</evidence>
<dbReference type="InterPro" id="IPR006141">
    <property type="entry name" value="Intein_N"/>
</dbReference>
<dbReference type="OrthoDB" id="5212at2759"/>
<keyword evidence="18" id="KW-0256">Endoplasmic reticulum</keyword>
<evidence type="ECO:0000256" key="5">
    <source>
        <dbReference type="ARBA" id="ARBA00022679"/>
    </source>
</evidence>
<comment type="subcellular location">
    <molecule>Protein hedgehog N-product</molecule>
    <subcellularLocation>
        <location evidence="18">Cell membrane</location>
        <topology evidence="18">Lipid-anchor</topology>
    </subcellularLocation>
</comment>
<keyword evidence="4 18" id="KW-0645">Protease</keyword>
<dbReference type="Gene3D" id="3.30.1380.10">
    <property type="match status" value="1"/>
</dbReference>
<evidence type="ECO:0000256" key="17">
    <source>
        <dbReference type="ARBA" id="ARBA00048589"/>
    </source>
</evidence>
<comment type="subcellular location">
    <molecule>Sonic hedgehog protein</molecule>
    <subcellularLocation>
        <location evidence="18">Endoplasmic reticulum membrane</location>
    </subcellularLocation>
    <subcellularLocation>
        <location evidence="18">Golgi apparatus membrane</location>
    </subcellularLocation>
</comment>
<dbReference type="InterPro" id="IPR000320">
    <property type="entry name" value="Hedgehog_signalling_dom"/>
</dbReference>
<keyword evidence="5" id="KW-0808">Transferase</keyword>
<dbReference type="GO" id="GO:0048731">
    <property type="term" value="P:system development"/>
    <property type="evidence" value="ECO:0007669"/>
    <property type="project" value="UniProtKB-ARBA"/>
</dbReference>
<name>A0A5E4MDS5_9HEMI</name>
<dbReference type="GO" id="GO:0009653">
    <property type="term" value="P:anatomical structure morphogenesis"/>
    <property type="evidence" value="ECO:0007669"/>
    <property type="project" value="UniProtKB-KW"/>
</dbReference>
<evidence type="ECO:0000256" key="15">
    <source>
        <dbReference type="ARBA" id="ARBA00023301"/>
    </source>
</evidence>
<comment type="catalytic activity">
    <reaction evidence="17">
        <text>glycyl-L-cysteinyl-[protein] + cholesterol + H(+) = [protein]-C-terminal glycyl cholesterol ester + N-terminal L-cysteinyl-[protein]</text>
        <dbReference type="Rhea" id="RHEA:59504"/>
        <dbReference type="Rhea" id="RHEA-COMP:12707"/>
        <dbReference type="Rhea" id="RHEA-COMP:15369"/>
        <dbReference type="Rhea" id="RHEA-COMP:15374"/>
        <dbReference type="ChEBI" id="CHEBI:15378"/>
        <dbReference type="ChEBI" id="CHEBI:16113"/>
        <dbReference type="ChEBI" id="CHEBI:65250"/>
        <dbReference type="ChEBI" id="CHEBI:143135"/>
        <dbReference type="ChEBI" id="CHEBI:143140"/>
    </reaction>
    <physiologicalReaction direction="left-to-right" evidence="17">
        <dbReference type="Rhea" id="RHEA:59505"/>
    </physiologicalReaction>
</comment>
<keyword evidence="22" id="KW-1185">Reference proteome</keyword>
<comment type="function">
    <molecule>Protein hedgehog</molecule>
    <text evidence="18">The C-terminal part of the hedgehog protein precursor displays an autoproteolysis activity that results in the cleavage of the full-length protein into two parts (N-product and C-product). In addition, the C-terminal part displays a cholesterol transferase activity that results by the covalent attachment of a cholesterol moiety to the C-terminal of the newly generated N-product.</text>
</comment>
<dbReference type="GO" id="GO:0007267">
    <property type="term" value="P:cell-cell signaling"/>
    <property type="evidence" value="ECO:0007669"/>
    <property type="project" value="InterPro"/>
</dbReference>
<keyword evidence="8 18" id="KW-0732">Signal</keyword>
<evidence type="ECO:0000256" key="18">
    <source>
        <dbReference type="RuleBase" id="RU280812"/>
    </source>
</evidence>
<proteinExistence type="inferred from homology"/>
<dbReference type="CDD" id="cd00081">
    <property type="entry name" value="Hint"/>
    <property type="match status" value="1"/>
</dbReference>
<dbReference type="GO" id="GO:0016540">
    <property type="term" value="P:protein autoprocessing"/>
    <property type="evidence" value="ECO:0007669"/>
    <property type="project" value="InterPro"/>
</dbReference>
<dbReference type="InterPro" id="IPR001767">
    <property type="entry name" value="Hedgehog_Hint"/>
</dbReference>
<feature type="domain" description="Hint" evidence="20">
    <location>
        <begin position="214"/>
        <end position="321"/>
    </location>
</feature>
<comment type="function">
    <molecule>Protein hedgehog N-product</molecule>
    <text evidence="18">The dually lipidated hedgehog protein N-product is a morphogen which is essential for a variety of patterning events during development.</text>
</comment>
<dbReference type="GO" id="GO:0007367">
    <property type="term" value="P:segment polarity determination"/>
    <property type="evidence" value="ECO:0007669"/>
    <property type="project" value="UniProtKB-KW"/>
</dbReference>
<evidence type="ECO:0000313" key="21">
    <source>
        <dbReference type="EMBL" id="VVC28993.1"/>
    </source>
</evidence>
<dbReference type="GO" id="GO:0016740">
    <property type="term" value="F:transferase activity"/>
    <property type="evidence" value="ECO:0007669"/>
    <property type="project" value="UniProtKB-KW"/>
</dbReference>
<dbReference type="InterPro" id="IPR003587">
    <property type="entry name" value="Hint_dom_N"/>
</dbReference>
<evidence type="ECO:0000256" key="12">
    <source>
        <dbReference type="ARBA" id="ARBA00023136"/>
    </source>
</evidence>
<evidence type="ECO:0000256" key="4">
    <source>
        <dbReference type="ARBA" id="ARBA00022670"/>
    </source>
</evidence>
<feature type="domain" description="Hint" evidence="19">
    <location>
        <begin position="328"/>
        <end position="372"/>
    </location>
</feature>
<evidence type="ECO:0000256" key="16">
    <source>
        <dbReference type="ARBA" id="ARBA00045369"/>
    </source>
</evidence>
<dbReference type="PANTHER" id="PTHR11889">
    <property type="entry name" value="HEDGEHOG"/>
    <property type="match status" value="1"/>
</dbReference>
<keyword evidence="13" id="KW-0564">Palmitate</keyword>
<dbReference type="GO" id="GO:0010468">
    <property type="term" value="P:regulation of gene expression"/>
    <property type="evidence" value="ECO:0007669"/>
    <property type="project" value="TreeGrafter"/>
</dbReference>
<evidence type="ECO:0000256" key="9">
    <source>
        <dbReference type="ARBA" id="ARBA00022801"/>
    </source>
</evidence>
<evidence type="ECO:0000256" key="6">
    <source>
        <dbReference type="ARBA" id="ARBA00022716"/>
    </source>
</evidence>
<dbReference type="SMART" id="SM00306">
    <property type="entry name" value="HintN"/>
    <property type="match status" value="1"/>
</dbReference>
<keyword evidence="12 18" id="KW-0472">Membrane</keyword>
<keyword evidence="14" id="KW-0449">Lipoprotein</keyword>
<dbReference type="GO" id="GO:0005509">
    <property type="term" value="F:calcium ion binding"/>
    <property type="evidence" value="ECO:0007669"/>
    <property type="project" value="TreeGrafter"/>
</dbReference>
<organism evidence="21 22">
    <name type="scientific">Cinara cedri</name>
    <dbReference type="NCBI Taxonomy" id="506608"/>
    <lineage>
        <taxon>Eukaryota</taxon>
        <taxon>Metazoa</taxon>
        <taxon>Ecdysozoa</taxon>
        <taxon>Arthropoda</taxon>
        <taxon>Hexapoda</taxon>
        <taxon>Insecta</taxon>
        <taxon>Pterygota</taxon>
        <taxon>Neoptera</taxon>
        <taxon>Paraneoptera</taxon>
        <taxon>Hemiptera</taxon>
        <taxon>Sternorrhyncha</taxon>
        <taxon>Aphidomorpha</taxon>
        <taxon>Aphidoidea</taxon>
        <taxon>Aphididae</taxon>
        <taxon>Lachninae</taxon>
        <taxon>Cinara</taxon>
    </lineage>
</organism>
<dbReference type="PANTHER" id="PTHR11889:SF31">
    <property type="entry name" value="PROTEIN HEDGEHOG"/>
    <property type="match status" value="1"/>
</dbReference>
<evidence type="ECO:0000259" key="19">
    <source>
        <dbReference type="SMART" id="SM00305"/>
    </source>
</evidence>
<dbReference type="GO" id="GO:0005789">
    <property type="term" value="C:endoplasmic reticulum membrane"/>
    <property type="evidence" value="ECO:0007669"/>
    <property type="project" value="UniProtKB-SubCell"/>
</dbReference>
<sequence>MRKGGGSGGVGVVAAVASSSYRWRFTLTLMVCILTVAGGGGSVEGCGPLRGPSKFRNPRKMKPLVFQQHEPNVSENSITASGPLEGRVQRNDSRFMELVPNYNADIEFKDDEGTGADRLMTQRCKEKLNTLAISVMNLWPHVRLRVIDGWVDRAGSSLHNEGRAVDITTSDRDKSKYGMLARLAVEAGFDWVNYNRRYIHCSCKSETKINTRTMGCFPGESVVTTGTGEKKLMKNLRVGESVLALSDDGQLRPSKVLLFLDRSETARTEYVTLVTDTGKSITATPTHLVLRWEKPERSQIRNANPVYAKRVRVNDTLLTVVRDNDGRPRRLNTERVVAVRHTQRNGLYAPLTVDGTLVVDDVVASCYAVIDSHWLAHLTFLPTRLVAAVRASLRGFVWRLGHPLADSAAATDVDPDPDAVQPVDGIHWYPRMLYAISDYVIPAGWMDTN</sequence>
<dbReference type="PRINTS" id="PR00632">
    <property type="entry name" value="SONICHHOG"/>
</dbReference>
<keyword evidence="11" id="KW-0106">Calcium</keyword>
<dbReference type="InterPro" id="IPR036844">
    <property type="entry name" value="Hint_dom_sf"/>
</dbReference>
<dbReference type="GO" id="GO:0000139">
    <property type="term" value="C:Golgi membrane"/>
    <property type="evidence" value="ECO:0007669"/>
    <property type="project" value="UniProtKB-SubCell"/>
</dbReference>
<protein>
    <recommendedName>
        <fullName evidence="18">Hedgehog protein</fullName>
    </recommendedName>
</protein>
<dbReference type="GO" id="GO:0016015">
    <property type="term" value="F:morphogen activity"/>
    <property type="evidence" value="ECO:0007669"/>
    <property type="project" value="UniProtKB-KW"/>
</dbReference>
<dbReference type="InterPro" id="IPR050387">
    <property type="entry name" value="Hedgehog_Signaling"/>
</dbReference>
<keyword evidence="18" id="KW-0333">Golgi apparatus</keyword>
<evidence type="ECO:0000256" key="1">
    <source>
        <dbReference type="ARBA" id="ARBA00010649"/>
    </source>
</evidence>
<gene>
    <name evidence="21" type="ORF">CINCED_3A010752</name>
</gene>
<dbReference type="GO" id="GO:0005113">
    <property type="term" value="F:patched binding"/>
    <property type="evidence" value="ECO:0007669"/>
    <property type="project" value="TreeGrafter"/>
</dbReference>
<keyword evidence="7" id="KW-0479">Metal-binding</keyword>
<dbReference type="GO" id="GO:0016539">
    <property type="term" value="P:intein-mediated protein splicing"/>
    <property type="evidence" value="ECO:0007669"/>
    <property type="project" value="InterPro"/>
</dbReference>
<dbReference type="SMART" id="SM00305">
    <property type="entry name" value="HintC"/>
    <property type="match status" value="1"/>
</dbReference>
<evidence type="ECO:0000256" key="2">
    <source>
        <dbReference type="ARBA" id="ARBA00022473"/>
    </source>
</evidence>
<dbReference type="InterPro" id="IPR001657">
    <property type="entry name" value="Hedgehog"/>
</dbReference>
<dbReference type="GO" id="GO:0007224">
    <property type="term" value="P:smoothened signaling pathway"/>
    <property type="evidence" value="ECO:0007669"/>
    <property type="project" value="TreeGrafter"/>
</dbReference>
<dbReference type="GO" id="GO:0001708">
    <property type="term" value="P:cell fate specification"/>
    <property type="evidence" value="ECO:0007669"/>
    <property type="project" value="TreeGrafter"/>
</dbReference>
<keyword evidence="2 18" id="KW-0217">Developmental protein</keyword>
<dbReference type="FunFam" id="2.170.16.10:FF:000001">
    <property type="entry name" value="Indian hedgehog"/>
    <property type="match status" value="1"/>
</dbReference>
<evidence type="ECO:0000256" key="8">
    <source>
        <dbReference type="ARBA" id="ARBA00022729"/>
    </source>
</evidence>
<dbReference type="Pfam" id="PF01079">
    <property type="entry name" value="Hint"/>
    <property type="match status" value="1"/>
</dbReference>
<dbReference type="Gene3D" id="2.170.16.10">
    <property type="entry name" value="Hedgehog/Intein (Hint) domain"/>
    <property type="match status" value="1"/>
</dbReference>
<reference evidence="21 22" key="1">
    <citation type="submission" date="2019-08" db="EMBL/GenBank/DDBJ databases">
        <authorList>
            <person name="Alioto T."/>
            <person name="Alioto T."/>
            <person name="Gomez Garrido J."/>
        </authorList>
    </citation>
    <scope>NUCLEOTIDE SEQUENCE [LARGE SCALE GENOMIC DNA]</scope>
</reference>
<dbReference type="Proteomes" id="UP000325440">
    <property type="component" value="Unassembled WGS sequence"/>
</dbReference>
<dbReference type="InterPro" id="IPR003586">
    <property type="entry name" value="Hint_dom_C"/>
</dbReference>
<dbReference type="InterPro" id="IPR009045">
    <property type="entry name" value="Zn_M74/Hedgehog-like"/>
</dbReference>
<evidence type="ECO:0000313" key="22">
    <source>
        <dbReference type="Proteomes" id="UP000325440"/>
    </source>
</evidence>
<evidence type="ECO:0000256" key="13">
    <source>
        <dbReference type="ARBA" id="ARBA00023139"/>
    </source>
</evidence>